<dbReference type="Pfam" id="PF01189">
    <property type="entry name" value="Methyltr_RsmB-F"/>
    <property type="match status" value="1"/>
</dbReference>
<keyword evidence="3 5" id="KW-0949">S-adenosyl-L-methionine</keyword>
<dbReference type="InterPro" id="IPR049560">
    <property type="entry name" value="MeTrfase_RsmB-F_NOP2_cat"/>
</dbReference>
<dbReference type="Pfam" id="PF01029">
    <property type="entry name" value="NusB"/>
    <property type="match status" value="1"/>
</dbReference>
<accession>A0A3D3QZM7</accession>
<evidence type="ECO:0000256" key="5">
    <source>
        <dbReference type="PROSITE-ProRule" id="PRU01023"/>
    </source>
</evidence>
<protein>
    <submittedName>
        <fullName evidence="7">16S rRNA (Cytosine(967)-C(5))-methyltransferase RsmB</fullName>
    </submittedName>
</protein>
<comment type="caution">
    <text evidence="5">Lacks conserved residue(s) required for the propagation of feature annotation.</text>
</comment>
<dbReference type="InterPro" id="IPR035926">
    <property type="entry name" value="NusB-like_sf"/>
</dbReference>
<dbReference type="Gene3D" id="3.40.50.150">
    <property type="entry name" value="Vaccinia Virus protein VP39"/>
    <property type="match status" value="1"/>
</dbReference>
<dbReference type="Proteomes" id="UP000263642">
    <property type="component" value="Unassembled WGS sequence"/>
</dbReference>
<name>A0A3D3QZM7_9PLAN</name>
<dbReference type="CDD" id="cd02440">
    <property type="entry name" value="AdoMet_MTases"/>
    <property type="match status" value="1"/>
</dbReference>
<dbReference type="PRINTS" id="PR02008">
    <property type="entry name" value="RCMTFAMILY"/>
</dbReference>
<evidence type="ECO:0000313" key="7">
    <source>
        <dbReference type="EMBL" id="HCO21949.1"/>
    </source>
</evidence>
<dbReference type="InterPro" id="IPR001678">
    <property type="entry name" value="MeTrfase_RsmB-F_NOP2_dom"/>
</dbReference>
<comment type="caution">
    <text evidence="7">The sequence shown here is derived from an EMBL/GenBank/DDBJ whole genome shotgun (WGS) entry which is preliminary data.</text>
</comment>
<dbReference type="Gene3D" id="1.10.940.10">
    <property type="entry name" value="NusB-like"/>
    <property type="match status" value="1"/>
</dbReference>
<dbReference type="Pfam" id="PF22458">
    <property type="entry name" value="RsmF-B_ferredox"/>
    <property type="match status" value="1"/>
</dbReference>
<comment type="similarity">
    <text evidence="5">Belongs to the class I-like SAM-binding methyltransferase superfamily. RsmB/NOP family.</text>
</comment>
<evidence type="ECO:0000313" key="8">
    <source>
        <dbReference type="Proteomes" id="UP000263642"/>
    </source>
</evidence>
<feature type="binding site" evidence="5">
    <location>
        <position position="396"/>
    </location>
    <ligand>
        <name>S-adenosyl-L-methionine</name>
        <dbReference type="ChEBI" id="CHEBI:59789"/>
    </ligand>
</feature>
<keyword evidence="4 5" id="KW-0694">RNA-binding</keyword>
<gene>
    <name evidence="7" type="ORF">DIT97_02320</name>
</gene>
<proteinExistence type="inferred from homology"/>
<feature type="domain" description="SAM-dependent MTase RsmB/NOP-type" evidence="6">
    <location>
        <begin position="239"/>
        <end position="493"/>
    </location>
</feature>
<evidence type="ECO:0000256" key="4">
    <source>
        <dbReference type="ARBA" id="ARBA00022884"/>
    </source>
</evidence>
<reference evidence="7 8" key="1">
    <citation type="journal article" date="2018" name="Nat. Biotechnol.">
        <title>A standardized bacterial taxonomy based on genome phylogeny substantially revises the tree of life.</title>
        <authorList>
            <person name="Parks D.H."/>
            <person name="Chuvochina M."/>
            <person name="Waite D.W."/>
            <person name="Rinke C."/>
            <person name="Skarshewski A."/>
            <person name="Chaumeil P.A."/>
            <person name="Hugenholtz P."/>
        </authorList>
    </citation>
    <scope>NUCLEOTIDE SEQUENCE [LARGE SCALE GENOMIC DNA]</scope>
    <source>
        <strain evidence="7">UBA9375</strain>
    </source>
</reference>
<dbReference type="InterPro" id="IPR023267">
    <property type="entry name" value="RCMT"/>
</dbReference>
<evidence type="ECO:0000259" key="6">
    <source>
        <dbReference type="PROSITE" id="PS51686"/>
    </source>
</evidence>
<dbReference type="SUPFAM" id="SSF53335">
    <property type="entry name" value="S-adenosyl-L-methionine-dependent methyltransferases"/>
    <property type="match status" value="1"/>
</dbReference>
<dbReference type="PANTHER" id="PTHR22807:SF61">
    <property type="entry name" value="NOL1_NOP2_SUN FAMILY PROTEIN _ ANTITERMINATION NUSB DOMAIN-CONTAINING PROTEIN"/>
    <property type="match status" value="1"/>
</dbReference>
<dbReference type="SUPFAM" id="SSF48013">
    <property type="entry name" value="NusB-like"/>
    <property type="match status" value="1"/>
</dbReference>
<feature type="binding site" evidence="5">
    <location>
        <position position="352"/>
    </location>
    <ligand>
        <name>S-adenosyl-L-methionine</name>
        <dbReference type="ChEBI" id="CHEBI:59789"/>
    </ligand>
</feature>
<dbReference type="GO" id="GO:0003723">
    <property type="term" value="F:RNA binding"/>
    <property type="evidence" value="ECO:0007669"/>
    <property type="project" value="UniProtKB-UniRule"/>
</dbReference>
<dbReference type="AlphaFoldDB" id="A0A3D3QZM7"/>
<keyword evidence="2 5" id="KW-0808">Transferase</keyword>
<dbReference type="PROSITE" id="PS51686">
    <property type="entry name" value="SAM_MT_RSMB_NOP"/>
    <property type="match status" value="1"/>
</dbReference>
<dbReference type="InterPro" id="IPR029063">
    <property type="entry name" value="SAM-dependent_MTases_sf"/>
</dbReference>
<dbReference type="GO" id="GO:0008173">
    <property type="term" value="F:RNA methyltransferase activity"/>
    <property type="evidence" value="ECO:0007669"/>
    <property type="project" value="InterPro"/>
</dbReference>
<keyword evidence="1 5" id="KW-0489">Methyltransferase</keyword>
<feature type="active site" description="Nucleophile" evidence="5">
    <location>
        <position position="449"/>
    </location>
</feature>
<dbReference type="InterPro" id="IPR054728">
    <property type="entry name" value="RsmB-like_ferredoxin"/>
</dbReference>
<dbReference type="GO" id="GO:0006355">
    <property type="term" value="P:regulation of DNA-templated transcription"/>
    <property type="evidence" value="ECO:0007669"/>
    <property type="project" value="InterPro"/>
</dbReference>
<evidence type="ECO:0000256" key="3">
    <source>
        <dbReference type="ARBA" id="ARBA00022691"/>
    </source>
</evidence>
<dbReference type="NCBIfam" id="NF011494">
    <property type="entry name" value="PRK14902.1"/>
    <property type="match status" value="1"/>
</dbReference>
<sequence length="493" mass="56234">MYRQDLPPVLFRPGTLVRSDIVKKKNVWQQNASADDADAIPIPQYFRSARQLAFFLLEEYRRTDQFISDSMQQWERRIDLSSADWRLAMEISIGVVRRQLTLDTIIESQLTRPREKVEAPLWTLLQIGAYQLVMLDQIPDHAAVSETVELAGKLQRVRWKKMVNAILRSITRLTADDIATEPQSNTIPLSADRYRSFSIGLFPNPIADPAGYLSKAFSFPLPVIRDWLTRFSVQQTMQMAQWFNQRNNLYLRINALQTGREQLLEELQTEGIQVSPGDEPQAIRLEEPVAMENLVGFSSGKFTIQDQSAMAAGNLLNPQPEETVWDMCAAPGTKTTHLAELMYNRGTLIATDVSCDRLEKIEQNASRLGLTCIETHLVNQPDEIWSTKQFDAILVDAPCSNSGVLGKRPEARWRLDEVSLKELNQIQRDLLEQAFQHLKSSGRLVYSTCSFDPRENEDLLQDVLRDHPERKLVRENRHLPGSPCDGGYQALIE</sequence>
<evidence type="ECO:0000256" key="2">
    <source>
        <dbReference type="ARBA" id="ARBA00022679"/>
    </source>
</evidence>
<organism evidence="7 8">
    <name type="scientific">Gimesia maris</name>
    <dbReference type="NCBI Taxonomy" id="122"/>
    <lineage>
        <taxon>Bacteria</taxon>
        <taxon>Pseudomonadati</taxon>
        <taxon>Planctomycetota</taxon>
        <taxon>Planctomycetia</taxon>
        <taxon>Planctomycetales</taxon>
        <taxon>Planctomycetaceae</taxon>
        <taxon>Gimesia</taxon>
    </lineage>
</organism>
<dbReference type="EMBL" id="DQAY01000019">
    <property type="protein sequence ID" value="HCO21949.1"/>
    <property type="molecule type" value="Genomic_DNA"/>
</dbReference>
<dbReference type="GO" id="GO:0001510">
    <property type="term" value="P:RNA methylation"/>
    <property type="evidence" value="ECO:0007669"/>
    <property type="project" value="InterPro"/>
</dbReference>
<dbReference type="InterPro" id="IPR006027">
    <property type="entry name" value="NusB_RsmB_TIM44"/>
</dbReference>
<dbReference type="PANTHER" id="PTHR22807">
    <property type="entry name" value="NOP2 YEAST -RELATED NOL1/NOP2/FMU SUN DOMAIN-CONTAINING"/>
    <property type="match status" value="1"/>
</dbReference>
<evidence type="ECO:0000256" key="1">
    <source>
        <dbReference type="ARBA" id="ARBA00022603"/>
    </source>
</evidence>